<dbReference type="InterPro" id="IPR024499">
    <property type="entry name" value="Mbeg1-like"/>
</dbReference>
<organism evidence="2 3">
    <name type="scientific">Alloscardovia venturai</name>
    <dbReference type="NCBI Taxonomy" id="1769421"/>
    <lineage>
        <taxon>Bacteria</taxon>
        <taxon>Bacillati</taxon>
        <taxon>Actinomycetota</taxon>
        <taxon>Actinomycetes</taxon>
        <taxon>Bifidobacteriales</taxon>
        <taxon>Bifidobacteriaceae</taxon>
        <taxon>Alloscardovia</taxon>
    </lineage>
</organism>
<dbReference type="Gene3D" id="3.40.50.1820">
    <property type="entry name" value="alpha/beta hydrolase"/>
    <property type="match status" value="1"/>
</dbReference>
<dbReference type="RefSeq" id="WP_377938799.1">
    <property type="nucleotide sequence ID" value="NZ_JBHTHQ010000021.1"/>
</dbReference>
<reference evidence="3" key="1">
    <citation type="journal article" date="2019" name="Int. J. Syst. Evol. Microbiol.">
        <title>The Global Catalogue of Microorganisms (GCM) 10K type strain sequencing project: providing services to taxonomists for standard genome sequencing and annotation.</title>
        <authorList>
            <consortium name="The Broad Institute Genomics Platform"/>
            <consortium name="The Broad Institute Genome Sequencing Center for Infectious Disease"/>
            <person name="Wu L."/>
            <person name="Ma J."/>
        </authorList>
    </citation>
    <scope>NUCLEOTIDE SEQUENCE [LARGE SCALE GENOMIC DNA]</scope>
    <source>
        <strain evidence="3">CCM 8604</strain>
    </source>
</reference>
<feature type="compositionally biased region" description="Basic and acidic residues" evidence="1">
    <location>
        <begin position="395"/>
        <end position="404"/>
    </location>
</feature>
<proteinExistence type="predicted"/>
<name>A0ABW2Y5T3_9BIFI</name>
<comment type="caution">
    <text evidence="2">The sequence shown here is derived from an EMBL/GenBank/DDBJ whole genome shotgun (WGS) entry which is preliminary data.</text>
</comment>
<evidence type="ECO:0000256" key="1">
    <source>
        <dbReference type="SAM" id="MobiDB-lite"/>
    </source>
</evidence>
<gene>
    <name evidence="2" type="ORF">ACFQY8_05005</name>
</gene>
<keyword evidence="3" id="KW-1185">Reference proteome</keyword>
<dbReference type="Pfam" id="PF11187">
    <property type="entry name" value="Mbeg1-like"/>
    <property type="match status" value="1"/>
</dbReference>
<accession>A0ABW2Y5T3</accession>
<evidence type="ECO:0000313" key="3">
    <source>
        <dbReference type="Proteomes" id="UP001597036"/>
    </source>
</evidence>
<sequence length="417" mass="47181">MTRESERDNREIANLEYYGNLDSPDKKEYDYVTTHGTNLGKVVDSIHDPNTGLDAWVLKKDRHLTVIYRGSTNPLAVNNDSAKDWNQNDIPMATRIVSGSHTPTPQLVKASEFLNKTLRKNEGCDVSVYGHSLGSMDAQYALANLDSSHVSRVKSAHVYEGPNIYNILTDKQRETAFKLRTRINNYVDPKDVIATGYTFDYNAVGKVRHLSTTLQLDYVHFDQHMMKGYQFQKDGDLEEWKQNSNNLHDAVTHFMHKHPKLAHSKYGKLYIDYMETSYLTSSMTIAASEAETTIEKKISAQRAQLSSEVSDFLQSIHLNLPNLTDDEIHSAIVDAKATQQDLVNTFNQSAQTLLDATRALSDSFAQFETRMAAELEKAAQTDAELARRVVEWNDETSTDKELENAKAQSSMLRAPQY</sequence>
<evidence type="ECO:0000313" key="2">
    <source>
        <dbReference type="EMBL" id="MFD0705101.1"/>
    </source>
</evidence>
<dbReference type="Proteomes" id="UP001597036">
    <property type="component" value="Unassembled WGS sequence"/>
</dbReference>
<protein>
    <submittedName>
        <fullName evidence="2">Mbeg1-like protein</fullName>
    </submittedName>
</protein>
<dbReference type="EMBL" id="JBHTHQ010000021">
    <property type="protein sequence ID" value="MFD0705101.1"/>
    <property type="molecule type" value="Genomic_DNA"/>
</dbReference>
<dbReference type="SUPFAM" id="SSF53474">
    <property type="entry name" value="alpha/beta-Hydrolases"/>
    <property type="match status" value="1"/>
</dbReference>
<dbReference type="InterPro" id="IPR029058">
    <property type="entry name" value="AB_hydrolase_fold"/>
</dbReference>
<feature type="region of interest" description="Disordered" evidence="1">
    <location>
        <begin position="395"/>
        <end position="417"/>
    </location>
</feature>